<dbReference type="AlphaFoldDB" id="A0AAD5HIB4"/>
<keyword evidence="1" id="KW-0472">Membrane</keyword>
<evidence type="ECO:0000313" key="3">
    <source>
        <dbReference type="Proteomes" id="UP001206595"/>
    </source>
</evidence>
<keyword evidence="1" id="KW-1133">Transmembrane helix</keyword>
<accession>A0AAD5HIB4</accession>
<organism evidence="2 3">
    <name type="scientific">Umbelopsis ramanniana AG</name>
    <dbReference type="NCBI Taxonomy" id="1314678"/>
    <lineage>
        <taxon>Eukaryota</taxon>
        <taxon>Fungi</taxon>
        <taxon>Fungi incertae sedis</taxon>
        <taxon>Mucoromycota</taxon>
        <taxon>Mucoromycotina</taxon>
        <taxon>Umbelopsidomycetes</taxon>
        <taxon>Umbelopsidales</taxon>
        <taxon>Umbelopsidaceae</taxon>
        <taxon>Umbelopsis</taxon>
    </lineage>
</organism>
<keyword evidence="1" id="KW-0812">Transmembrane</keyword>
<dbReference type="GeneID" id="75910915"/>
<protein>
    <submittedName>
        <fullName evidence="2">Uncharacterized protein</fullName>
    </submittedName>
</protein>
<comment type="caution">
    <text evidence="2">The sequence shown here is derived from an EMBL/GenBank/DDBJ whole genome shotgun (WGS) entry which is preliminary data.</text>
</comment>
<gene>
    <name evidence="2" type="ORF">K450DRAFT_220520</name>
</gene>
<dbReference type="RefSeq" id="XP_051448908.1">
    <property type="nucleotide sequence ID" value="XM_051585567.1"/>
</dbReference>
<reference evidence="2" key="2">
    <citation type="journal article" date="2022" name="Proc. Natl. Acad. Sci. U.S.A.">
        <title>Diploid-dominant life cycles characterize the early evolution of Fungi.</title>
        <authorList>
            <person name="Amses K.R."/>
            <person name="Simmons D.R."/>
            <person name="Longcore J.E."/>
            <person name="Mondo S.J."/>
            <person name="Seto K."/>
            <person name="Jeronimo G.H."/>
            <person name="Bonds A.E."/>
            <person name="Quandt C.A."/>
            <person name="Davis W.J."/>
            <person name="Chang Y."/>
            <person name="Federici B.A."/>
            <person name="Kuo A."/>
            <person name="LaButti K."/>
            <person name="Pangilinan J."/>
            <person name="Andreopoulos W."/>
            <person name="Tritt A."/>
            <person name="Riley R."/>
            <person name="Hundley H."/>
            <person name="Johnson J."/>
            <person name="Lipzen A."/>
            <person name="Barry K."/>
            <person name="Lang B.F."/>
            <person name="Cuomo C.A."/>
            <person name="Buchler N.E."/>
            <person name="Grigoriev I.V."/>
            <person name="Spatafora J.W."/>
            <person name="Stajich J.E."/>
            <person name="James T.Y."/>
        </authorList>
    </citation>
    <scope>NUCLEOTIDE SEQUENCE</scope>
    <source>
        <strain evidence="2">AG</strain>
    </source>
</reference>
<name>A0AAD5HIB4_UMBRA</name>
<dbReference type="Proteomes" id="UP001206595">
    <property type="component" value="Unassembled WGS sequence"/>
</dbReference>
<evidence type="ECO:0000313" key="2">
    <source>
        <dbReference type="EMBL" id="KAI8583904.1"/>
    </source>
</evidence>
<dbReference type="EMBL" id="MU620894">
    <property type="protein sequence ID" value="KAI8583904.1"/>
    <property type="molecule type" value="Genomic_DNA"/>
</dbReference>
<reference evidence="2" key="1">
    <citation type="submission" date="2021-06" db="EMBL/GenBank/DDBJ databases">
        <authorList>
            <consortium name="DOE Joint Genome Institute"/>
            <person name="Mondo S.J."/>
            <person name="Amses K.R."/>
            <person name="Simmons D.R."/>
            <person name="Longcore J.E."/>
            <person name="Seto K."/>
            <person name="Alves G.H."/>
            <person name="Bonds A.E."/>
            <person name="Quandt C.A."/>
            <person name="Davis W.J."/>
            <person name="Chang Y."/>
            <person name="Letcher P.M."/>
            <person name="Powell M.J."/>
            <person name="Kuo A."/>
            <person name="Labutti K."/>
            <person name="Pangilinan J."/>
            <person name="Andreopoulos W."/>
            <person name="Tritt A."/>
            <person name="Riley R."/>
            <person name="Hundley H."/>
            <person name="Johnson J."/>
            <person name="Lipzen A."/>
            <person name="Barry K."/>
            <person name="Berbee M.L."/>
            <person name="Buchler N.E."/>
            <person name="Grigoriev I.V."/>
            <person name="Spatafora J.W."/>
            <person name="Stajich J.E."/>
            <person name="James T.Y."/>
        </authorList>
    </citation>
    <scope>NUCLEOTIDE SEQUENCE</scope>
    <source>
        <strain evidence="2">AG</strain>
    </source>
</reference>
<sequence length="63" mass="7149">MTKVINSINVHMPWFSYYLSGFGVGWLTSFRGNFKVSLPKKIIGSSCTFMIRRMASFSHPSEA</sequence>
<evidence type="ECO:0000256" key="1">
    <source>
        <dbReference type="SAM" id="Phobius"/>
    </source>
</evidence>
<proteinExistence type="predicted"/>
<feature type="transmembrane region" description="Helical" evidence="1">
    <location>
        <begin position="15"/>
        <end position="34"/>
    </location>
</feature>
<keyword evidence="3" id="KW-1185">Reference proteome</keyword>